<protein>
    <recommendedName>
        <fullName evidence="1">DZANK-type domain-containing protein</fullName>
    </recommendedName>
</protein>
<gene>
    <name evidence="2" type="ORF">HPS55_03485</name>
</gene>
<reference evidence="2 3" key="1">
    <citation type="submission" date="2020-05" db="EMBL/GenBank/DDBJ databases">
        <title>Distinct polysaccharide utilization as determinants for interspecies competition between intestinal Prevotella spp.</title>
        <authorList>
            <person name="Galvez E.J.C."/>
            <person name="Iljazovic A."/>
            <person name="Strowig T."/>
        </authorList>
    </citation>
    <scope>NUCLEOTIDE SEQUENCE [LARGE SCALE GENOMIC DNA]</scope>
    <source>
        <strain evidence="2 3">PROD</strain>
    </source>
</reference>
<evidence type="ECO:0000259" key="1">
    <source>
        <dbReference type="Pfam" id="PF12773"/>
    </source>
</evidence>
<feature type="domain" description="DZANK-type" evidence="1">
    <location>
        <begin position="3"/>
        <end position="46"/>
    </location>
</feature>
<proteinExistence type="predicted"/>
<accession>A0ABX2ARP9</accession>
<dbReference type="InterPro" id="IPR036283">
    <property type="entry name" value="NOB1_Zf-like_sf"/>
</dbReference>
<organism evidence="2 3">
    <name type="scientific">Xylanibacter rodentium</name>
    <dbReference type="NCBI Taxonomy" id="2736289"/>
    <lineage>
        <taxon>Bacteria</taxon>
        <taxon>Pseudomonadati</taxon>
        <taxon>Bacteroidota</taxon>
        <taxon>Bacteroidia</taxon>
        <taxon>Bacteroidales</taxon>
        <taxon>Prevotellaceae</taxon>
        <taxon>Xylanibacter</taxon>
    </lineage>
</organism>
<evidence type="ECO:0000313" key="2">
    <source>
        <dbReference type="EMBL" id="NPE13394.1"/>
    </source>
</evidence>
<dbReference type="EMBL" id="JABKKE010000004">
    <property type="protein sequence ID" value="NPE13394.1"/>
    <property type="molecule type" value="Genomic_DNA"/>
</dbReference>
<evidence type="ECO:0000313" key="3">
    <source>
        <dbReference type="Proteomes" id="UP001193734"/>
    </source>
</evidence>
<dbReference type="RefSeq" id="WP_172176545.1">
    <property type="nucleotide sequence ID" value="NZ_CASGIA010000021.1"/>
</dbReference>
<dbReference type="SUPFAM" id="SSF144206">
    <property type="entry name" value="NOB1 zinc finger-like"/>
    <property type="match status" value="1"/>
</dbReference>
<dbReference type="GeneID" id="97808070"/>
<dbReference type="InterPro" id="IPR025874">
    <property type="entry name" value="DZR"/>
</dbReference>
<comment type="caution">
    <text evidence="2">The sequence shown here is derived from an EMBL/GenBank/DDBJ whole genome shotgun (WGS) entry which is preliminary data.</text>
</comment>
<name>A0ABX2ARP9_9BACT</name>
<keyword evidence="3" id="KW-1185">Reference proteome</keyword>
<sequence>MKCIYCKNEIPTSSKFCMCCGKRVIVCPACQYGPLPMVAVYCPNCGKKPVEKPENENSNMTTQKTVR</sequence>
<dbReference type="Pfam" id="PF12773">
    <property type="entry name" value="DZR"/>
    <property type="match status" value="1"/>
</dbReference>
<dbReference type="Proteomes" id="UP001193734">
    <property type="component" value="Unassembled WGS sequence"/>
</dbReference>